<gene>
    <name evidence="3" type="ORF">K1X11_017780</name>
</gene>
<keyword evidence="4" id="KW-1185">Reference proteome</keyword>
<organism evidence="3 4">
    <name type="scientific">Actomonas aquatica</name>
    <dbReference type="NCBI Taxonomy" id="2866162"/>
    <lineage>
        <taxon>Bacteria</taxon>
        <taxon>Pseudomonadati</taxon>
        <taxon>Verrucomicrobiota</taxon>
        <taxon>Opitutia</taxon>
        <taxon>Opitutales</taxon>
        <taxon>Opitutaceae</taxon>
        <taxon>Actomonas</taxon>
    </lineage>
</organism>
<dbReference type="Proteomes" id="UP000738431">
    <property type="component" value="Chromosome"/>
</dbReference>
<reference evidence="3 4" key="1">
    <citation type="submission" date="2023-12" db="EMBL/GenBank/DDBJ databases">
        <title>Description of an unclassified Opitutus bacterium of Verrucomicrobiota.</title>
        <authorList>
            <person name="Zhang D.-F."/>
        </authorList>
    </citation>
    <scope>NUCLEOTIDE SEQUENCE [LARGE SCALE GENOMIC DNA]</scope>
    <source>
        <strain evidence="3 4">WL0086</strain>
    </source>
</reference>
<feature type="region of interest" description="Disordered" evidence="1">
    <location>
        <begin position="27"/>
        <end position="78"/>
    </location>
</feature>
<dbReference type="PROSITE" id="PS51257">
    <property type="entry name" value="PROKAR_LIPOPROTEIN"/>
    <property type="match status" value="1"/>
</dbReference>
<evidence type="ECO:0000313" key="3">
    <source>
        <dbReference type="EMBL" id="WRQ86666.1"/>
    </source>
</evidence>
<dbReference type="RefSeq" id="WP_221030503.1">
    <property type="nucleotide sequence ID" value="NZ_CP139781.1"/>
</dbReference>
<accession>A0ABZ1C4L4</accession>
<feature type="signal peptide" evidence="2">
    <location>
        <begin position="1"/>
        <end position="22"/>
    </location>
</feature>
<sequence>MKKRSPTLHRVALLALSLSSIAVLTGCNTTGTSSGPRKTAATDTGYEEARESSASLQETIKRAAKEREERTKSRKEGT</sequence>
<feature type="compositionally biased region" description="Basic and acidic residues" evidence="1">
    <location>
        <begin position="59"/>
        <end position="78"/>
    </location>
</feature>
<evidence type="ECO:0000256" key="2">
    <source>
        <dbReference type="SAM" id="SignalP"/>
    </source>
</evidence>
<name>A0ABZ1C4L4_9BACT</name>
<proteinExistence type="predicted"/>
<keyword evidence="2" id="KW-0732">Signal</keyword>
<feature type="chain" id="PRO_5046095431" description="Secreted protein" evidence="2">
    <location>
        <begin position="23"/>
        <end position="78"/>
    </location>
</feature>
<evidence type="ECO:0000313" key="4">
    <source>
        <dbReference type="Proteomes" id="UP000738431"/>
    </source>
</evidence>
<protein>
    <recommendedName>
        <fullName evidence="5">Secreted protein</fullName>
    </recommendedName>
</protein>
<dbReference type="EMBL" id="CP139781">
    <property type="protein sequence ID" value="WRQ86666.1"/>
    <property type="molecule type" value="Genomic_DNA"/>
</dbReference>
<evidence type="ECO:0000256" key="1">
    <source>
        <dbReference type="SAM" id="MobiDB-lite"/>
    </source>
</evidence>
<feature type="compositionally biased region" description="Polar residues" evidence="1">
    <location>
        <begin position="27"/>
        <end position="36"/>
    </location>
</feature>
<evidence type="ECO:0008006" key="5">
    <source>
        <dbReference type="Google" id="ProtNLM"/>
    </source>
</evidence>